<protein>
    <recommendedName>
        <fullName evidence="3">DUF5655 domain-containing protein</fullName>
    </recommendedName>
</protein>
<sequence length="317" mass="36001">MGKAISEKFMKDLQEGGRLHELTERVQRDDTLMLALRDHYINIYYRGGSILHLEDKNGGYVGTFDTNYAQGKPVKLPPNVVQEPKDCSAWVAALPELKEIMNSHFARKHKSEREFQQLVAWENNRSAISNETEYFITDIEFADPDQGAKLDMVGLKWLSKNKKDETRCTPVLVEMKYGIGAYDGTAGIAKHIADLEKILADPIKRESLNRTIEQQFEQLLQLGLVRFNKHVKYDRAIVSGRPEVVFLLANNNPRSTKLLNILDEVKEPADFDLRFFNASFAGYGMHNACMLDLTKFKELLRQLAKVSPPAHFAGADA</sequence>
<evidence type="ECO:0000313" key="2">
    <source>
        <dbReference type="Proteomes" id="UP001364224"/>
    </source>
</evidence>
<gene>
    <name evidence="1" type="ORF">V1286_007642</name>
</gene>
<reference evidence="1 2" key="1">
    <citation type="submission" date="2024-02" db="EMBL/GenBank/DDBJ databases">
        <title>Adaptive strategies in a cosmopolitan and abundant soil bacterium.</title>
        <authorList>
            <person name="Carini P."/>
        </authorList>
    </citation>
    <scope>NUCLEOTIDE SEQUENCE [LARGE SCALE GENOMIC DNA]</scope>
    <source>
        <strain evidence="1 2">AZCC 1608</strain>
    </source>
</reference>
<evidence type="ECO:0000313" key="1">
    <source>
        <dbReference type="EMBL" id="MEH2560113.1"/>
    </source>
</evidence>
<accession>A0ABU8BNI5</accession>
<organism evidence="1 2">
    <name type="scientific">Bradyrhizobium algeriense</name>
    <dbReference type="NCBI Taxonomy" id="634784"/>
    <lineage>
        <taxon>Bacteria</taxon>
        <taxon>Pseudomonadati</taxon>
        <taxon>Pseudomonadota</taxon>
        <taxon>Alphaproteobacteria</taxon>
        <taxon>Hyphomicrobiales</taxon>
        <taxon>Nitrobacteraceae</taxon>
        <taxon>Bradyrhizobium</taxon>
    </lineage>
</organism>
<evidence type="ECO:0008006" key="3">
    <source>
        <dbReference type="Google" id="ProtNLM"/>
    </source>
</evidence>
<keyword evidence="2" id="KW-1185">Reference proteome</keyword>
<comment type="caution">
    <text evidence="1">The sequence shown here is derived from an EMBL/GenBank/DDBJ whole genome shotgun (WGS) entry which is preliminary data.</text>
</comment>
<dbReference type="Proteomes" id="UP001364224">
    <property type="component" value="Unassembled WGS sequence"/>
</dbReference>
<dbReference type="EMBL" id="JAZHRV010000001">
    <property type="protein sequence ID" value="MEH2560113.1"/>
    <property type="molecule type" value="Genomic_DNA"/>
</dbReference>
<proteinExistence type="predicted"/>
<name>A0ABU8BNI5_9BRAD</name>